<name>A0ABP4YFJ9_9MICO</name>
<keyword evidence="2" id="KW-0540">Nuclease</keyword>
<sequence>MSRHDPSRADVILGDIRRFGVTAARVVARGRKRFFDPDDDDQRRIAKSVVIDLSTAADRLPASFREAHPDVDWQGIRATRKLIARDYAGTDDEVLWRAISVEFPRILAQLGL</sequence>
<evidence type="ECO:0000313" key="5">
    <source>
        <dbReference type="Proteomes" id="UP001500002"/>
    </source>
</evidence>
<keyword evidence="5" id="KW-1185">Reference proteome</keyword>
<dbReference type="Pfam" id="PF01934">
    <property type="entry name" value="HepT-like"/>
    <property type="match status" value="1"/>
</dbReference>
<dbReference type="Proteomes" id="UP001500002">
    <property type="component" value="Unassembled WGS sequence"/>
</dbReference>
<accession>A0ABP4YFJ9</accession>
<keyword evidence="1" id="KW-1277">Toxin-antitoxin system</keyword>
<organism evidence="4 5">
    <name type="scientific">Agromyces neolithicus</name>
    <dbReference type="NCBI Taxonomy" id="269420"/>
    <lineage>
        <taxon>Bacteria</taxon>
        <taxon>Bacillati</taxon>
        <taxon>Actinomycetota</taxon>
        <taxon>Actinomycetes</taxon>
        <taxon>Micrococcales</taxon>
        <taxon>Microbacteriaceae</taxon>
        <taxon>Agromyces</taxon>
    </lineage>
</organism>
<evidence type="ECO:0000256" key="2">
    <source>
        <dbReference type="ARBA" id="ARBA00022722"/>
    </source>
</evidence>
<evidence type="ECO:0000256" key="1">
    <source>
        <dbReference type="ARBA" id="ARBA00022649"/>
    </source>
</evidence>
<dbReference type="RefSeq" id="WP_344296604.1">
    <property type="nucleotide sequence ID" value="NZ_BAAANJ010000009.1"/>
</dbReference>
<proteinExistence type="predicted"/>
<keyword evidence="3" id="KW-0378">Hydrolase</keyword>
<comment type="caution">
    <text evidence="4">The sequence shown here is derived from an EMBL/GenBank/DDBJ whole genome shotgun (WGS) entry which is preliminary data.</text>
</comment>
<protein>
    <recommendedName>
        <fullName evidence="6">DUF86 domain-containing protein</fullName>
    </recommendedName>
</protein>
<evidence type="ECO:0008006" key="6">
    <source>
        <dbReference type="Google" id="ProtNLM"/>
    </source>
</evidence>
<evidence type="ECO:0000313" key="4">
    <source>
        <dbReference type="EMBL" id="GAA1814417.1"/>
    </source>
</evidence>
<evidence type="ECO:0000256" key="3">
    <source>
        <dbReference type="ARBA" id="ARBA00022801"/>
    </source>
</evidence>
<reference evidence="5" key="1">
    <citation type="journal article" date="2019" name="Int. J. Syst. Evol. Microbiol.">
        <title>The Global Catalogue of Microorganisms (GCM) 10K type strain sequencing project: providing services to taxonomists for standard genome sequencing and annotation.</title>
        <authorList>
            <consortium name="The Broad Institute Genomics Platform"/>
            <consortium name="The Broad Institute Genome Sequencing Center for Infectious Disease"/>
            <person name="Wu L."/>
            <person name="Ma J."/>
        </authorList>
    </citation>
    <scope>NUCLEOTIDE SEQUENCE [LARGE SCALE GENOMIC DNA]</scope>
    <source>
        <strain evidence="5">JCM 14322</strain>
    </source>
</reference>
<dbReference type="InterPro" id="IPR008201">
    <property type="entry name" value="HepT-like"/>
</dbReference>
<gene>
    <name evidence="4" type="ORF">GCM10009749_24840</name>
</gene>
<dbReference type="EMBL" id="BAAANJ010000009">
    <property type="protein sequence ID" value="GAA1814417.1"/>
    <property type="molecule type" value="Genomic_DNA"/>
</dbReference>